<evidence type="ECO:0000313" key="5">
    <source>
        <dbReference type="Proteomes" id="UP000006844"/>
    </source>
</evidence>
<dbReference type="EMBL" id="CP002467">
    <property type="protein sequence ID" value="ADV83941.1"/>
    <property type="molecule type" value="Genomic_DNA"/>
</dbReference>
<dbReference type="STRING" id="401053.AciPR4_3185"/>
<evidence type="ECO:0000313" key="4">
    <source>
        <dbReference type="EMBL" id="ADV83941.1"/>
    </source>
</evidence>
<evidence type="ECO:0000259" key="3">
    <source>
        <dbReference type="PROSITE" id="PS51186"/>
    </source>
</evidence>
<dbReference type="InterPro" id="IPR050680">
    <property type="entry name" value="YpeA/RimI_acetyltransf"/>
</dbReference>
<dbReference type="GO" id="GO:0016747">
    <property type="term" value="F:acyltransferase activity, transferring groups other than amino-acyl groups"/>
    <property type="evidence" value="ECO:0007669"/>
    <property type="project" value="InterPro"/>
</dbReference>
<keyword evidence="2" id="KW-0012">Acyltransferase</keyword>
<keyword evidence="1 4" id="KW-0808">Transferase</keyword>
<dbReference type="Pfam" id="PF00583">
    <property type="entry name" value="Acetyltransf_1"/>
    <property type="match status" value="1"/>
</dbReference>
<proteinExistence type="predicted"/>
<dbReference type="AlphaFoldDB" id="E8V7G7"/>
<dbReference type="KEGG" id="tsa:AciPR4_3185"/>
<dbReference type="Gene3D" id="3.40.630.30">
    <property type="match status" value="1"/>
</dbReference>
<gene>
    <name evidence="4" type="ordered locus">AciPR4_3185</name>
</gene>
<dbReference type="eggNOG" id="COG0456">
    <property type="taxonomic scope" value="Bacteria"/>
</dbReference>
<feature type="domain" description="N-acetyltransferase" evidence="3">
    <location>
        <begin position="180"/>
        <end position="336"/>
    </location>
</feature>
<dbReference type="InterPro" id="IPR016181">
    <property type="entry name" value="Acyl_CoA_acyltransferase"/>
</dbReference>
<dbReference type="CDD" id="cd04301">
    <property type="entry name" value="NAT_SF"/>
    <property type="match status" value="1"/>
</dbReference>
<organism evidence="4 5">
    <name type="scientific">Terriglobus saanensis (strain ATCC BAA-1853 / DSM 23119 / SP1PR4)</name>
    <dbReference type="NCBI Taxonomy" id="401053"/>
    <lineage>
        <taxon>Bacteria</taxon>
        <taxon>Pseudomonadati</taxon>
        <taxon>Acidobacteriota</taxon>
        <taxon>Terriglobia</taxon>
        <taxon>Terriglobales</taxon>
        <taxon>Acidobacteriaceae</taxon>
        <taxon>Terriglobus</taxon>
    </lineage>
</organism>
<dbReference type="SUPFAM" id="SSF55729">
    <property type="entry name" value="Acyl-CoA N-acyltransferases (Nat)"/>
    <property type="match status" value="1"/>
</dbReference>
<dbReference type="PROSITE" id="PS51186">
    <property type="entry name" value="GNAT"/>
    <property type="match status" value="1"/>
</dbReference>
<sequence>MKAALNSLRSNLEIRDLRNFSGSQMRLLLEEESREWTRRLQWDYAPSIKMLMQYLDARILPGLVAVDAPTGTILGYCFAVYEGQKAVVGDVFCWPAGSSEYSHAEIQNALLRPQLETLQNTPGILRVEAQLLLHDSGSLGEVFREAGFTAYRRLFMQRSLQENPLPPTGSESPMQLPPGIRLVRWTTSHFQQAGELVYRAYAGHGDSVINDQYESIHGALRFLHNIVRFPGCGVFDAEASWVLWDEHTQRMQGLLLCSVVQEGVAHMTQISIASHLRGRGLGRFLLRHALTELTLRGFESITLTVTKRNAAAMRLYTSFGFEERTDFDAMVWVKDR</sequence>
<reference evidence="4 5" key="1">
    <citation type="journal article" date="2012" name="Stand. Genomic Sci.">
        <title>Complete genome sequence of Terriglobus saanensis type strain SP1PR4(T), an Acidobacteria from tundra soil.</title>
        <authorList>
            <person name="Rawat S.R."/>
            <person name="Mannisto M.K."/>
            <person name="Starovoytov V."/>
            <person name="Goodwin L."/>
            <person name="Nolan M."/>
            <person name="Hauser L."/>
            <person name="Land M."/>
            <person name="Davenport K.W."/>
            <person name="Woyke T."/>
            <person name="Haggblom M.M."/>
        </authorList>
    </citation>
    <scope>NUCLEOTIDE SEQUENCE</scope>
    <source>
        <strain evidence="5">ATCC BAA-1853 / DSM 23119 / SP1PR4</strain>
    </source>
</reference>
<dbReference type="InterPro" id="IPR000182">
    <property type="entry name" value="GNAT_dom"/>
</dbReference>
<dbReference type="HOGENOM" id="CLU_825445_0_0_0"/>
<dbReference type="Proteomes" id="UP000006844">
    <property type="component" value="Chromosome"/>
</dbReference>
<dbReference type="PANTHER" id="PTHR43420">
    <property type="entry name" value="ACETYLTRANSFERASE"/>
    <property type="match status" value="1"/>
</dbReference>
<name>E8V7G7_TERSS</name>
<evidence type="ECO:0000256" key="1">
    <source>
        <dbReference type="ARBA" id="ARBA00022679"/>
    </source>
</evidence>
<keyword evidence="5" id="KW-1185">Reference proteome</keyword>
<protein>
    <submittedName>
        <fullName evidence="4">GCN5-related N-acetyltransferase</fullName>
    </submittedName>
</protein>
<accession>E8V7G7</accession>
<dbReference type="OrthoDB" id="106155at2"/>
<evidence type="ECO:0000256" key="2">
    <source>
        <dbReference type="ARBA" id="ARBA00023315"/>
    </source>
</evidence>